<evidence type="ECO:0000256" key="9">
    <source>
        <dbReference type="ARBA" id="ARBA00023012"/>
    </source>
</evidence>
<dbReference type="Pfam" id="PF00512">
    <property type="entry name" value="HisKA"/>
    <property type="match status" value="1"/>
</dbReference>
<dbReference type="PANTHER" id="PTHR45436:SF5">
    <property type="entry name" value="SENSOR HISTIDINE KINASE TRCS"/>
    <property type="match status" value="1"/>
</dbReference>
<dbReference type="InterPro" id="IPR036890">
    <property type="entry name" value="HATPase_C_sf"/>
</dbReference>
<dbReference type="RefSeq" id="WP_151560244.1">
    <property type="nucleotide sequence ID" value="NZ_WBMT01000005.1"/>
</dbReference>
<evidence type="ECO:0000256" key="6">
    <source>
        <dbReference type="ARBA" id="ARBA00022692"/>
    </source>
</evidence>
<feature type="transmembrane region" description="Helical" evidence="10">
    <location>
        <begin position="156"/>
        <end position="177"/>
    </location>
</feature>
<evidence type="ECO:0000259" key="12">
    <source>
        <dbReference type="PROSITE" id="PS50885"/>
    </source>
</evidence>
<feature type="domain" description="HAMP" evidence="12">
    <location>
        <begin position="182"/>
        <end position="236"/>
    </location>
</feature>
<name>A0A6H9Z6L8_9ACTN</name>
<dbReference type="GO" id="GO:0005886">
    <property type="term" value="C:plasma membrane"/>
    <property type="evidence" value="ECO:0007669"/>
    <property type="project" value="UniProtKB-SubCell"/>
</dbReference>
<dbReference type="SUPFAM" id="SSF47384">
    <property type="entry name" value="Homodimeric domain of signal transducing histidine kinase"/>
    <property type="match status" value="1"/>
</dbReference>
<dbReference type="SMART" id="SM00388">
    <property type="entry name" value="HisKA"/>
    <property type="match status" value="1"/>
</dbReference>
<dbReference type="AlphaFoldDB" id="A0A6H9Z6L8"/>
<accession>A0A6H9Z6L8</accession>
<evidence type="ECO:0000256" key="10">
    <source>
        <dbReference type="SAM" id="Phobius"/>
    </source>
</evidence>
<keyword evidence="8 10" id="KW-1133">Transmembrane helix</keyword>
<keyword evidence="5" id="KW-0808">Transferase</keyword>
<gene>
    <name evidence="13" type="ORF">F8566_11860</name>
</gene>
<evidence type="ECO:0000256" key="7">
    <source>
        <dbReference type="ARBA" id="ARBA00022777"/>
    </source>
</evidence>
<feature type="domain" description="Histidine kinase" evidence="11">
    <location>
        <begin position="244"/>
        <end position="455"/>
    </location>
</feature>
<keyword evidence="14" id="KW-1185">Reference proteome</keyword>
<dbReference type="EMBL" id="WBMT01000005">
    <property type="protein sequence ID" value="KAB2349475.1"/>
    <property type="molecule type" value="Genomic_DNA"/>
</dbReference>
<evidence type="ECO:0000256" key="3">
    <source>
        <dbReference type="ARBA" id="ARBA00012438"/>
    </source>
</evidence>
<dbReference type="InterPro" id="IPR036097">
    <property type="entry name" value="HisK_dim/P_sf"/>
</dbReference>
<comment type="caution">
    <text evidence="13">The sequence shown here is derived from an EMBL/GenBank/DDBJ whole genome shotgun (WGS) entry which is preliminary data.</text>
</comment>
<dbReference type="GO" id="GO:0000155">
    <property type="term" value="F:phosphorelay sensor kinase activity"/>
    <property type="evidence" value="ECO:0007669"/>
    <property type="project" value="InterPro"/>
</dbReference>
<dbReference type="InterPro" id="IPR003661">
    <property type="entry name" value="HisK_dim/P_dom"/>
</dbReference>
<dbReference type="OrthoDB" id="9786919at2"/>
<dbReference type="PANTHER" id="PTHR45436">
    <property type="entry name" value="SENSOR HISTIDINE KINASE YKOH"/>
    <property type="match status" value="1"/>
</dbReference>
<reference evidence="13 14" key="1">
    <citation type="submission" date="2019-09" db="EMBL/GenBank/DDBJ databases">
        <title>Actinomadura physcomitrii sp. nov., a novel actinomycete isolated from moss [Physcomitrium sphaericum (Ludw) Fuernr].</title>
        <authorList>
            <person name="Zhuang X."/>
            <person name="Liu C."/>
        </authorList>
    </citation>
    <scope>NUCLEOTIDE SEQUENCE [LARGE SCALE GENOMIC DNA]</scope>
    <source>
        <strain evidence="13 14">HMC1</strain>
    </source>
</reference>
<dbReference type="InterPro" id="IPR005467">
    <property type="entry name" value="His_kinase_dom"/>
</dbReference>
<dbReference type="Gene3D" id="1.10.287.130">
    <property type="match status" value="1"/>
</dbReference>
<evidence type="ECO:0000256" key="1">
    <source>
        <dbReference type="ARBA" id="ARBA00000085"/>
    </source>
</evidence>
<dbReference type="CDD" id="cd00075">
    <property type="entry name" value="HATPase"/>
    <property type="match status" value="1"/>
</dbReference>
<evidence type="ECO:0000256" key="8">
    <source>
        <dbReference type="ARBA" id="ARBA00022989"/>
    </source>
</evidence>
<dbReference type="SMART" id="SM00387">
    <property type="entry name" value="HATPase_c"/>
    <property type="match status" value="1"/>
</dbReference>
<proteinExistence type="predicted"/>
<evidence type="ECO:0000256" key="4">
    <source>
        <dbReference type="ARBA" id="ARBA00022553"/>
    </source>
</evidence>
<organism evidence="13 14">
    <name type="scientific">Actinomadura rudentiformis</name>
    <dbReference type="NCBI Taxonomy" id="359158"/>
    <lineage>
        <taxon>Bacteria</taxon>
        <taxon>Bacillati</taxon>
        <taxon>Actinomycetota</taxon>
        <taxon>Actinomycetes</taxon>
        <taxon>Streptosporangiales</taxon>
        <taxon>Thermomonosporaceae</taxon>
        <taxon>Actinomadura</taxon>
    </lineage>
</organism>
<dbReference type="SMART" id="SM00304">
    <property type="entry name" value="HAMP"/>
    <property type="match status" value="1"/>
</dbReference>
<keyword evidence="4" id="KW-0597">Phosphoprotein</keyword>
<keyword evidence="7 13" id="KW-0418">Kinase</keyword>
<keyword evidence="6 10" id="KW-0812">Transmembrane</keyword>
<evidence type="ECO:0000259" key="11">
    <source>
        <dbReference type="PROSITE" id="PS50109"/>
    </source>
</evidence>
<comment type="catalytic activity">
    <reaction evidence="1">
        <text>ATP + protein L-histidine = ADP + protein N-phospho-L-histidine.</text>
        <dbReference type="EC" id="2.7.13.3"/>
    </reaction>
</comment>
<dbReference type="Proteomes" id="UP000468735">
    <property type="component" value="Unassembled WGS sequence"/>
</dbReference>
<dbReference type="CDD" id="cd00082">
    <property type="entry name" value="HisKA"/>
    <property type="match status" value="1"/>
</dbReference>
<evidence type="ECO:0000256" key="2">
    <source>
        <dbReference type="ARBA" id="ARBA00004236"/>
    </source>
</evidence>
<dbReference type="SUPFAM" id="SSF55874">
    <property type="entry name" value="ATPase domain of HSP90 chaperone/DNA topoisomerase II/histidine kinase"/>
    <property type="match status" value="1"/>
</dbReference>
<dbReference type="InterPro" id="IPR003594">
    <property type="entry name" value="HATPase_dom"/>
</dbReference>
<evidence type="ECO:0000256" key="5">
    <source>
        <dbReference type="ARBA" id="ARBA00022679"/>
    </source>
</evidence>
<evidence type="ECO:0000313" key="14">
    <source>
        <dbReference type="Proteomes" id="UP000468735"/>
    </source>
</evidence>
<keyword evidence="9" id="KW-0902">Two-component regulatory system</keyword>
<evidence type="ECO:0000313" key="13">
    <source>
        <dbReference type="EMBL" id="KAB2349475.1"/>
    </source>
</evidence>
<dbReference type="Gene3D" id="6.10.340.10">
    <property type="match status" value="1"/>
</dbReference>
<dbReference type="InterPro" id="IPR050428">
    <property type="entry name" value="TCS_sensor_his_kinase"/>
</dbReference>
<comment type="subcellular location">
    <subcellularLocation>
        <location evidence="2">Cell membrane</location>
    </subcellularLocation>
</comment>
<dbReference type="Pfam" id="PF02518">
    <property type="entry name" value="HATPase_c"/>
    <property type="match status" value="1"/>
</dbReference>
<dbReference type="PROSITE" id="PS50885">
    <property type="entry name" value="HAMP"/>
    <property type="match status" value="1"/>
</dbReference>
<protein>
    <recommendedName>
        <fullName evidence="3">histidine kinase</fullName>
        <ecNumber evidence="3">2.7.13.3</ecNumber>
    </recommendedName>
</protein>
<keyword evidence="10" id="KW-0472">Membrane</keyword>
<dbReference type="Gene3D" id="3.30.565.10">
    <property type="entry name" value="Histidine kinase-like ATPase, C-terminal domain"/>
    <property type="match status" value="1"/>
</dbReference>
<sequence length="457" mass="47887">MRRRLLITYLALIGGLLLALAVPLGLAYAQQRTGELLLDRRADATHMAELTDQAVREGDTSVLSEVRRYASLYGTTVEVRDNTRAVLIRAGAAAPGPGAGAATRRALAGRTTERLPLVTPFGPDRVVVAEPAGRDAQVTGTVLLAAPTAAARRDIAVVWGALAAAAALAFTVAAVAARRLTRWALRPVAELDAATEAIAAGRMTARTTATGPGPSELRRLEVRFNAMADAVAAALERQRAFVADASHELRTPLAVLSLRLENLHPHLGTAGTEEYERAMEEMDRLGVLLDDLLALARIEAGTPAVAEPVDLVAELRPRLAAWEEVASARDVTLGAELPSRLVAVCPPETAGRIADIAIDNAIKFAPGGGAVAVGLSADGQSAVLRVTDDGPGLDPEELAAARNRFWRSPRHGNVEGSGLGLAIADELARSADGSLALLPADPHGLIVELRLPLADQQ</sequence>
<dbReference type="InterPro" id="IPR003660">
    <property type="entry name" value="HAMP_dom"/>
</dbReference>
<dbReference type="PROSITE" id="PS50109">
    <property type="entry name" value="HIS_KIN"/>
    <property type="match status" value="1"/>
</dbReference>
<dbReference type="EC" id="2.7.13.3" evidence="3"/>
<dbReference type="Pfam" id="PF00672">
    <property type="entry name" value="HAMP"/>
    <property type="match status" value="1"/>
</dbReference>